<evidence type="ECO:0000256" key="1">
    <source>
        <dbReference type="SAM" id="Coils"/>
    </source>
</evidence>
<dbReference type="AlphaFoldDB" id="A0AAV8ZHG0"/>
<dbReference type="EMBL" id="JANEYF010001459">
    <property type="protein sequence ID" value="KAJ8963926.1"/>
    <property type="molecule type" value="Genomic_DNA"/>
</dbReference>
<evidence type="ECO:0000313" key="3">
    <source>
        <dbReference type="Proteomes" id="UP001162156"/>
    </source>
</evidence>
<accession>A0AAV8ZHG0</accession>
<keyword evidence="1" id="KW-0175">Coiled coil</keyword>
<sequence length="75" mass="8840">MNESIIMIQNLEREVSKLKQDKLELSSDLDAIKLEKKHLQTHLDNEIEDKKRLTDRINSFTIIGKCVKYRVLKNS</sequence>
<gene>
    <name evidence="2" type="ORF">NQ314_005254</name>
</gene>
<comment type="caution">
    <text evidence="2">The sequence shown here is derived from an EMBL/GenBank/DDBJ whole genome shotgun (WGS) entry which is preliminary data.</text>
</comment>
<organism evidence="2 3">
    <name type="scientific">Rhamnusium bicolor</name>
    <dbReference type="NCBI Taxonomy" id="1586634"/>
    <lineage>
        <taxon>Eukaryota</taxon>
        <taxon>Metazoa</taxon>
        <taxon>Ecdysozoa</taxon>
        <taxon>Arthropoda</taxon>
        <taxon>Hexapoda</taxon>
        <taxon>Insecta</taxon>
        <taxon>Pterygota</taxon>
        <taxon>Neoptera</taxon>
        <taxon>Endopterygota</taxon>
        <taxon>Coleoptera</taxon>
        <taxon>Polyphaga</taxon>
        <taxon>Cucujiformia</taxon>
        <taxon>Chrysomeloidea</taxon>
        <taxon>Cerambycidae</taxon>
        <taxon>Lepturinae</taxon>
        <taxon>Rhagiini</taxon>
        <taxon>Rhamnusium</taxon>
    </lineage>
</organism>
<dbReference type="Proteomes" id="UP001162156">
    <property type="component" value="Unassembled WGS sequence"/>
</dbReference>
<evidence type="ECO:0000313" key="2">
    <source>
        <dbReference type="EMBL" id="KAJ8963926.1"/>
    </source>
</evidence>
<reference evidence="2" key="1">
    <citation type="journal article" date="2023" name="Insect Mol. Biol.">
        <title>Genome sequencing provides insights into the evolution of gene families encoding plant cell wall-degrading enzymes in longhorned beetles.</title>
        <authorList>
            <person name="Shin N.R."/>
            <person name="Okamura Y."/>
            <person name="Kirsch R."/>
            <person name="Pauchet Y."/>
        </authorList>
    </citation>
    <scope>NUCLEOTIDE SEQUENCE</scope>
    <source>
        <strain evidence="2">RBIC_L_NR</strain>
    </source>
</reference>
<keyword evidence="3" id="KW-1185">Reference proteome</keyword>
<protein>
    <submittedName>
        <fullName evidence="2">Uncharacterized protein</fullName>
    </submittedName>
</protein>
<feature type="coiled-coil region" evidence="1">
    <location>
        <begin position="1"/>
        <end position="56"/>
    </location>
</feature>
<proteinExistence type="predicted"/>
<name>A0AAV8ZHG0_9CUCU</name>